<keyword evidence="3 4" id="KW-0315">Glutamine amidotransferase</keyword>
<evidence type="ECO:0000313" key="7">
    <source>
        <dbReference type="EMBL" id="WXB05415.1"/>
    </source>
</evidence>
<dbReference type="SUPFAM" id="SSF52317">
    <property type="entry name" value="Class I glutamine amidotransferase-like"/>
    <property type="match status" value="1"/>
</dbReference>
<feature type="active site" description="Nucleophile" evidence="4">
    <location>
        <position position="335"/>
    </location>
</feature>
<dbReference type="InterPro" id="IPR011698">
    <property type="entry name" value="GATase_3"/>
</dbReference>
<evidence type="ECO:0000256" key="3">
    <source>
        <dbReference type="ARBA" id="ARBA00022962"/>
    </source>
</evidence>
<gene>
    <name evidence="4" type="primary">cobQ</name>
    <name evidence="7" type="ORF">LVJ94_52040</name>
</gene>
<dbReference type="Gene3D" id="3.40.50.880">
    <property type="match status" value="1"/>
</dbReference>
<evidence type="ECO:0000256" key="2">
    <source>
        <dbReference type="ARBA" id="ARBA00022573"/>
    </source>
</evidence>
<proteinExistence type="inferred from homology"/>
<dbReference type="InterPro" id="IPR004459">
    <property type="entry name" value="CobQ_synth"/>
</dbReference>
<name>A0ABZ2L8B2_9BACT</name>
<organism evidence="7 8">
    <name type="scientific">Pendulispora rubella</name>
    <dbReference type="NCBI Taxonomy" id="2741070"/>
    <lineage>
        <taxon>Bacteria</taxon>
        <taxon>Pseudomonadati</taxon>
        <taxon>Myxococcota</taxon>
        <taxon>Myxococcia</taxon>
        <taxon>Myxococcales</taxon>
        <taxon>Sorangiineae</taxon>
        <taxon>Pendulisporaceae</taxon>
        <taxon>Pendulispora</taxon>
    </lineage>
</organism>
<protein>
    <recommendedName>
        <fullName evidence="4">Cobyric acid synthase</fullName>
    </recommendedName>
</protein>
<dbReference type="SUPFAM" id="SSF52540">
    <property type="entry name" value="P-loop containing nucleoside triphosphate hydrolases"/>
    <property type="match status" value="1"/>
</dbReference>
<evidence type="ECO:0000256" key="4">
    <source>
        <dbReference type="HAMAP-Rule" id="MF_00028"/>
    </source>
</evidence>
<dbReference type="PANTHER" id="PTHR21343">
    <property type="entry name" value="DETHIOBIOTIN SYNTHETASE"/>
    <property type="match status" value="1"/>
</dbReference>
<feature type="domain" description="CobQ/CobB/MinD/ParA nucleotide binding" evidence="5">
    <location>
        <begin position="6"/>
        <end position="236"/>
    </location>
</feature>
<dbReference type="Pfam" id="PF07685">
    <property type="entry name" value="GATase_3"/>
    <property type="match status" value="1"/>
</dbReference>
<dbReference type="InterPro" id="IPR002586">
    <property type="entry name" value="CobQ/CobB/MinD/ParA_Nub-bd_dom"/>
</dbReference>
<dbReference type="Proteomes" id="UP001374803">
    <property type="component" value="Chromosome"/>
</dbReference>
<dbReference type="CDD" id="cd05389">
    <property type="entry name" value="CobQ_N"/>
    <property type="match status" value="1"/>
</dbReference>
<sequence>MTARTLMIQGTASSVGKSIVCAALCRLFRQRGLRVAPFKSQNMALNAFVTPDGGEIGRAQAVQAEAARVVPTVDMNPILLKPEGDARSQVIVLGKSIGSLGAAEYHMRKPELRTMVHASLDRLRATHDLVIIEGAGSPAEINLKDRDIVNMYVAHIAEAPVVLVGDIDRGGVFAAFVGTMELLEPHERARVGAFLVNKFRGDVKLLEPGLRFLEDRTQVPVLGVLPYVKQLRVADEDSVSLEERRGRPRAAANQIDIAVVRLPRISNYDDFQPLEYEPDVVVRFVEHADAIEGADLVILPGTKATMADLEWLHATGFADAIAARASRALPVLGICGGCQMLGESIEDPHGVESTQQFAPGLGLLAFQTRFGPEKRTCQVRARSARASFLTDAAAAEETLFGYEIHMGRLERHAHASSSFRILARNGAEVHELDGDVSEDGTVVGTMIHGLFENASVRRTLLTHLRRAKGLSAPPPETTVGPRDEYDRLADVVRQHVNMDLLEKLVQS</sequence>
<comment type="function">
    <text evidence="4">Catalyzes amidations at positions B, D, E, and G on adenosylcobyrinic A,C-diamide. NH(2) groups are provided by glutamine, and one molecule of ATP is hydrogenolyzed for each amidation.</text>
</comment>
<comment type="pathway">
    <text evidence="1 4">Cofactor biosynthesis; adenosylcobalamin biosynthesis.</text>
</comment>
<dbReference type="PANTHER" id="PTHR21343:SF1">
    <property type="entry name" value="COBYRIC ACID SYNTHASE"/>
    <property type="match status" value="1"/>
</dbReference>
<dbReference type="Gene3D" id="3.40.50.300">
    <property type="entry name" value="P-loop containing nucleotide triphosphate hydrolases"/>
    <property type="match status" value="1"/>
</dbReference>
<feature type="active site" evidence="4">
    <location>
        <position position="448"/>
    </location>
</feature>
<keyword evidence="2 4" id="KW-0169">Cobalamin biosynthesis</keyword>
<feature type="domain" description="CobB/CobQ-like glutamine amidotransferase" evidence="6">
    <location>
        <begin position="256"/>
        <end position="454"/>
    </location>
</feature>
<evidence type="ECO:0000256" key="1">
    <source>
        <dbReference type="ARBA" id="ARBA00004953"/>
    </source>
</evidence>
<dbReference type="NCBIfam" id="TIGR00313">
    <property type="entry name" value="cobQ"/>
    <property type="match status" value="1"/>
</dbReference>
<reference evidence="7" key="1">
    <citation type="submission" date="2021-12" db="EMBL/GenBank/DDBJ databases">
        <title>Discovery of the Pendulisporaceae a myxobacterial family with distinct sporulation behavior and unique specialized metabolism.</title>
        <authorList>
            <person name="Garcia R."/>
            <person name="Popoff A."/>
            <person name="Bader C.D."/>
            <person name="Loehr J."/>
            <person name="Walesch S."/>
            <person name="Walt C."/>
            <person name="Boldt J."/>
            <person name="Bunk B."/>
            <person name="Haeckl F.J.F.P.J."/>
            <person name="Gunesch A.P."/>
            <person name="Birkelbach J."/>
            <person name="Nuebel U."/>
            <person name="Pietschmann T."/>
            <person name="Bach T."/>
            <person name="Mueller R."/>
        </authorList>
    </citation>
    <scope>NUCLEOTIDE SEQUENCE</scope>
    <source>
        <strain evidence="7">MSr11367</strain>
    </source>
</reference>
<dbReference type="PROSITE" id="PS51274">
    <property type="entry name" value="GATASE_COBBQ"/>
    <property type="match status" value="1"/>
</dbReference>
<dbReference type="PROSITE" id="PS51273">
    <property type="entry name" value="GATASE_TYPE_1"/>
    <property type="match status" value="1"/>
</dbReference>
<keyword evidence="8" id="KW-1185">Reference proteome</keyword>
<dbReference type="InterPro" id="IPR027417">
    <property type="entry name" value="P-loop_NTPase"/>
</dbReference>
<dbReference type="Pfam" id="PF01656">
    <property type="entry name" value="CbiA"/>
    <property type="match status" value="1"/>
</dbReference>
<accession>A0ABZ2L8B2</accession>
<dbReference type="InterPro" id="IPR047045">
    <property type="entry name" value="CobQ_N"/>
</dbReference>
<dbReference type="NCBIfam" id="NF001989">
    <property type="entry name" value="PRK00784.1"/>
    <property type="match status" value="1"/>
</dbReference>
<dbReference type="CDD" id="cd01750">
    <property type="entry name" value="GATase1_CobQ"/>
    <property type="match status" value="1"/>
</dbReference>
<evidence type="ECO:0000259" key="6">
    <source>
        <dbReference type="Pfam" id="PF07685"/>
    </source>
</evidence>
<dbReference type="EMBL" id="CP089983">
    <property type="protein sequence ID" value="WXB05415.1"/>
    <property type="molecule type" value="Genomic_DNA"/>
</dbReference>
<comment type="similarity">
    <text evidence="4">Belongs to the CobB/CobQ family. CobQ subfamily.</text>
</comment>
<evidence type="ECO:0000259" key="5">
    <source>
        <dbReference type="Pfam" id="PF01656"/>
    </source>
</evidence>
<dbReference type="InterPro" id="IPR033949">
    <property type="entry name" value="CobQ_GATase1"/>
</dbReference>
<dbReference type="InterPro" id="IPR029062">
    <property type="entry name" value="Class_I_gatase-like"/>
</dbReference>
<dbReference type="HAMAP" id="MF_00028">
    <property type="entry name" value="CobQ"/>
    <property type="match status" value="1"/>
</dbReference>
<evidence type="ECO:0000313" key="8">
    <source>
        <dbReference type="Proteomes" id="UP001374803"/>
    </source>
</evidence>
<dbReference type="RefSeq" id="WP_394835061.1">
    <property type="nucleotide sequence ID" value="NZ_CP089929.1"/>
</dbReference>